<proteinExistence type="inferred from homology"/>
<dbReference type="EMBL" id="CP070499">
    <property type="protein sequence ID" value="QSB12907.1"/>
    <property type="molecule type" value="Genomic_DNA"/>
</dbReference>
<feature type="domain" description="ABC transmembrane type-1" evidence="8">
    <location>
        <begin position="67"/>
        <end position="286"/>
    </location>
</feature>
<dbReference type="PANTHER" id="PTHR43227">
    <property type="entry name" value="BLL4140 PROTEIN"/>
    <property type="match status" value="1"/>
</dbReference>
<dbReference type="KEGG" id="nhy:JQS43_14630"/>
<dbReference type="Pfam" id="PF00528">
    <property type="entry name" value="BPD_transp_1"/>
    <property type="match status" value="1"/>
</dbReference>
<evidence type="ECO:0000256" key="1">
    <source>
        <dbReference type="ARBA" id="ARBA00004651"/>
    </source>
</evidence>
<dbReference type="InterPro" id="IPR000515">
    <property type="entry name" value="MetI-like"/>
</dbReference>
<name>A0A895Y5E5_9ACTN</name>
<dbReference type="PROSITE" id="PS50928">
    <property type="entry name" value="ABC_TM1"/>
    <property type="match status" value="1"/>
</dbReference>
<keyword evidence="10" id="KW-1185">Reference proteome</keyword>
<keyword evidence="6 7" id="KW-0472">Membrane</keyword>
<protein>
    <submittedName>
        <fullName evidence="9">Sugar ABC transporter permease</fullName>
    </submittedName>
</protein>
<dbReference type="SUPFAM" id="SSF161098">
    <property type="entry name" value="MetI-like"/>
    <property type="match status" value="1"/>
</dbReference>
<feature type="transmembrane region" description="Helical" evidence="7">
    <location>
        <begin position="265"/>
        <end position="287"/>
    </location>
</feature>
<feature type="transmembrane region" description="Helical" evidence="7">
    <location>
        <begin position="217"/>
        <end position="236"/>
    </location>
</feature>
<keyword evidence="4 7" id="KW-0812">Transmembrane</keyword>
<feature type="transmembrane region" description="Helical" evidence="7">
    <location>
        <begin position="104"/>
        <end position="125"/>
    </location>
</feature>
<dbReference type="GO" id="GO:0005886">
    <property type="term" value="C:plasma membrane"/>
    <property type="evidence" value="ECO:0007669"/>
    <property type="project" value="UniProtKB-SubCell"/>
</dbReference>
<organism evidence="9 10">
    <name type="scientific">Natronosporangium hydrolyticum</name>
    <dbReference type="NCBI Taxonomy" id="2811111"/>
    <lineage>
        <taxon>Bacteria</taxon>
        <taxon>Bacillati</taxon>
        <taxon>Actinomycetota</taxon>
        <taxon>Actinomycetes</taxon>
        <taxon>Micromonosporales</taxon>
        <taxon>Micromonosporaceae</taxon>
        <taxon>Natronosporangium</taxon>
    </lineage>
</organism>
<dbReference type="Gene3D" id="1.10.3720.10">
    <property type="entry name" value="MetI-like"/>
    <property type="match status" value="1"/>
</dbReference>
<accession>A0A895Y5E5</accession>
<reference evidence="9" key="1">
    <citation type="submission" date="2021-02" db="EMBL/GenBank/DDBJ databases">
        <title>Natrosporangium hydrolyticum gen. nov., sp. nov, a haloalkaliphilic actinobacterium from a soda solonchak soil.</title>
        <authorList>
            <person name="Sorokin D.Y."/>
            <person name="Khijniak T.V."/>
            <person name="Zakharycheva A.P."/>
            <person name="Boueva O.V."/>
            <person name="Ariskina E.V."/>
            <person name="Hahnke R.L."/>
            <person name="Bunk B."/>
            <person name="Sproer C."/>
            <person name="Schumann P."/>
            <person name="Evtushenko L.I."/>
            <person name="Kublanov I.V."/>
        </authorList>
    </citation>
    <scope>NUCLEOTIDE SEQUENCE</scope>
    <source>
        <strain evidence="9">DSM 106523</strain>
    </source>
</reference>
<gene>
    <name evidence="9" type="ORF">JQS43_14630</name>
</gene>
<dbReference type="RefSeq" id="WP_239674952.1">
    <property type="nucleotide sequence ID" value="NZ_CP070499.1"/>
</dbReference>
<dbReference type="GO" id="GO:0055085">
    <property type="term" value="P:transmembrane transport"/>
    <property type="evidence" value="ECO:0007669"/>
    <property type="project" value="InterPro"/>
</dbReference>
<evidence type="ECO:0000256" key="2">
    <source>
        <dbReference type="ARBA" id="ARBA00022448"/>
    </source>
</evidence>
<evidence type="ECO:0000313" key="10">
    <source>
        <dbReference type="Proteomes" id="UP000662857"/>
    </source>
</evidence>
<evidence type="ECO:0000256" key="5">
    <source>
        <dbReference type="ARBA" id="ARBA00022989"/>
    </source>
</evidence>
<keyword evidence="5 7" id="KW-1133">Transmembrane helix</keyword>
<keyword evidence="3" id="KW-1003">Cell membrane</keyword>
<dbReference type="InterPro" id="IPR035906">
    <property type="entry name" value="MetI-like_sf"/>
</dbReference>
<feature type="transmembrane region" description="Helical" evidence="7">
    <location>
        <begin position="156"/>
        <end position="179"/>
    </location>
</feature>
<dbReference type="InterPro" id="IPR050809">
    <property type="entry name" value="UgpAE/MalFG_permease"/>
</dbReference>
<evidence type="ECO:0000256" key="3">
    <source>
        <dbReference type="ARBA" id="ARBA00022475"/>
    </source>
</evidence>
<dbReference type="AlphaFoldDB" id="A0A895Y5E5"/>
<feature type="transmembrane region" description="Helical" evidence="7">
    <location>
        <begin position="71"/>
        <end position="92"/>
    </location>
</feature>
<evidence type="ECO:0000256" key="6">
    <source>
        <dbReference type="ARBA" id="ARBA00023136"/>
    </source>
</evidence>
<evidence type="ECO:0000256" key="4">
    <source>
        <dbReference type="ARBA" id="ARBA00022692"/>
    </source>
</evidence>
<dbReference type="CDD" id="cd06261">
    <property type="entry name" value="TM_PBP2"/>
    <property type="match status" value="1"/>
</dbReference>
<evidence type="ECO:0000256" key="7">
    <source>
        <dbReference type="RuleBase" id="RU363032"/>
    </source>
</evidence>
<comment type="subcellular location">
    <subcellularLocation>
        <location evidence="1 7">Cell membrane</location>
        <topology evidence="1 7">Multi-pass membrane protein</topology>
    </subcellularLocation>
</comment>
<sequence>MTIFLFLLPGLALFGLLVVVPVVSAGYFSLFQWNGLGGFPPNSPTSGFVGLDNYTRALTDSTFQGDLRRGGILLVLSLTIQLPLALALALLLHQKFPGRTVFRLLFFAPFVISEVITGVLFTALLRQDYGLVNELLRVFGLSALIPDNGWLGTRSILLYVAFFVITWKYFGFHMIIYMAGRQNIPQELIEAAVTDGATPWQVFRHVTLPLLGPTIRVTVFLSVIGVIQLFDMIFVLTGPNFGGPGNAASTMAITMYRHGFQRFEVGYASAISVLMFLICLIFALGYIRFVMRRDIQGAVTTAGGR</sequence>
<comment type="similarity">
    <text evidence="7">Belongs to the binding-protein-dependent transport system permease family.</text>
</comment>
<evidence type="ECO:0000259" key="8">
    <source>
        <dbReference type="PROSITE" id="PS50928"/>
    </source>
</evidence>
<dbReference type="PANTHER" id="PTHR43227:SF11">
    <property type="entry name" value="BLL4140 PROTEIN"/>
    <property type="match status" value="1"/>
</dbReference>
<keyword evidence="2 7" id="KW-0813">Transport</keyword>
<evidence type="ECO:0000313" key="9">
    <source>
        <dbReference type="EMBL" id="QSB12907.1"/>
    </source>
</evidence>
<dbReference type="Proteomes" id="UP000662857">
    <property type="component" value="Chromosome"/>
</dbReference>